<dbReference type="Gene3D" id="3.90.950.20">
    <property type="entry name" value="CinA-like"/>
    <property type="match status" value="1"/>
</dbReference>
<comment type="caution">
    <text evidence="2">The sequence shown here is derived from an EMBL/GenBank/DDBJ whole genome shotgun (WGS) entry which is preliminary data.</text>
</comment>
<evidence type="ECO:0000313" key="2">
    <source>
        <dbReference type="EMBL" id="PFG19348.1"/>
    </source>
</evidence>
<dbReference type="InterPro" id="IPR036653">
    <property type="entry name" value="CinA-like_C"/>
</dbReference>
<dbReference type="OrthoDB" id="1253990at2"/>
<dbReference type="Pfam" id="PF02464">
    <property type="entry name" value="CinA"/>
    <property type="match status" value="1"/>
</dbReference>
<protein>
    <submittedName>
        <fullName evidence="2">Nicotinamide-nucleotide amidase</fullName>
    </submittedName>
</protein>
<name>A0A2A9CY37_9MICO</name>
<reference evidence="2 3" key="1">
    <citation type="submission" date="2017-10" db="EMBL/GenBank/DDBJ databases">
        <title>Sequencing the genomes of 1000 actinobacteria strains.</title>
        <authorList>
            <person name="Klenk H.-P."/>
        </authorList>
    </citation>
    <scope>NUCLEOTIDE SEQUENCE [LARGE SCALE GENOMIC DNA]</scope>
    <source>
        <strain evidence="2 3">DSM 21801</strain>
    </source>
</reference>
<sequence>MGGHAASPVARALVAHAHQRAWTIATAESLTAGLVVDALVRVPGASAVVRGGVAAYHAEVKTNVLGVPAEVIARRGVTSREVALAMAHGVVALTASDVGIATTGVAGPGPEQGVPAGTVTVAAVTPAGQWVRSWRVAGTRECTRRAARDLALALALGALGNNHRPMGVTPCDDKEQR</sequence>
<evidence type="ECO:0000259" key="1">
    <source>
        <dbReference type="Pfam" id="PF02464"/>
    </source>
</evidence>
<accession>A0A2A9CY37</accession>
<evidence type="ECO:0000313" key="3">
    <source>
        <dbReference type="Proteomes" id="UP000224915"/>
    </source>
</evidence>
<organism evidence="2 3">
    <name type="scientific">Serinibacter salmoneus</name>
    <dbReference type="NCBI Taxonomy" id="556530"/>
    <lineage>
        <taxon>Bacteria</taxon>
        <taxon>Bacillati</taxon>
        <taxon>Actinomycetota</taxon>
        <taxon>Actinomycetes</taxon>
        <taxon>Micrococcales</taxon>
        <taxon>Beutenbergiaceae</taxon>
        <taxon>Serinibacter</taxon>
    </lineage>
</organism>
<dbReference type="EMBL" id="PDJD01000001">
    <property type="protein sequence ID" value="PFG19348.1"/>
    <property type="molecule type" value="Genomic_DNA"/>
</dbReference>
<dbReference type="Proteomes" id="UP000224915">
    <property type="component" value="Unassembled WGS sequence"/>
</dbReference>
<dbReference type="InterPro" id="IPR008136">
    <property type="entry name" value="CinA_C"/>
</dbReference>
<gene>
    <name evidence="2" type="ORF">ATL40_0908</name>
</gene>
<proteinExistence type="predicted"/>
<dbReference type="AlphaFoldDB" id="A0A2A9CY37"/>
<dbReference type="SUPFAM" id="SSF142433">
    <property type="entry name" value="CinA-like"/>
    <property type="match status" value="1"/>
</dbReference>
<keyword evidence="3" id="KW-1185">Reference proteome</keyword>
<dbReference type="NCBIfam" id="TIGR00199">
    <property type="entry name" value="PncC_domain"/>
    <property type="match status" value="1"/>
</dbReference>
<feature type="domain" description="CinA C-terminal" evidence="1">
    <location>
        <begin position="9"/>
        <end position="155"/>
    </location>
</feature>